<gene>
    <name evidence="1" type="ORF">DCAF_LOCUS12478</name>
</gene>
<name>A0AAV1RLC1_9ROSI</name>
<dbReference type="AlphaFoldDB" id="A0AAV1RLC1"/>
<evidence type="ECO:0000313" key="1">
    <source>
        <dbReference type="EMBL" id="CAK7337444.1"/>
    </source>
</evidence>
<comment type="caution">
    <text evidence="1">The sequence shown here is derived from an EMBL/GenBank/DDBJ whole genome shotgun (WGS) entry which is preliminary data.</text>
</comment>
<feature type="non-terminal residue" evidence="1">
    <location>
        <position position="57"/>
    </location>
</feature>
<keyword evidence="2" id="KW-1185">Reference proteome</keyword>
<dbReference type="Proteomes" id="UP001314170">
    <property type="component" value="Unassembled WGS sequence"/>
</dbReference>
<reference evidence="1 2" key="1">
    <citation type="submission" date="2024-01" db="EMBL/GenBank/DDBJ databases">
        <authorList>
            <person name="Waweru B."/>
        </authorList>
    </citation>
    <scope>NUCLEOTIDE SEQUENCE [LARGE SCALE GENOMIC DNA]</scope>
</reference>
<dbReference type="EMBL" id="CAWUPB010001087">
    <property type="protein sequence ID" value="CAK7337444.1"/>
    <property type="molecule type" value="Genomic_DNA"/>
</dbReference>
<organism evidence="1 2">
    <name type="scientific">Dovyalis caffra</name>
    <dbReference type="NCBI Taxonomy" id="77055"/>
    <lineage>
        <taxon>Eukaryota</taxon>
        <taxon>Viridiplantae</taxon>
        <taxon>Streptophyta</taxon>
        <taxon>Embryophyta</taxon>
        <taxon>Tracheophyta</taxon>
        <taxon>Spermatophyta</taxon>
        <taxon>Magnoliopsida</taxon>
        <taxon>eudicotyledons</taxon>
        <taxon>Gunneridae</taxon>
        <taxon>Pentapetalae</taxon>
        <taxon>rosids</taxon>
        <taxon>fabids</taxon>
        <taxon>Malpighiales</taxon>
        <taxon>Salicaceae</taxon>
        <taxon>Flacourtieae</taxon>
        <taxon>Dovyalis</taxon>
    </lineage>
</organism>
<proteinExistence type="predicted"/>
<evidence type="ECO:0000313" key="2">
    <source>
        <dbReference type="Proteomes" id="UP001314170"/>
    </source>
</evidence>
<protein>
    <submittedName>
        <fullName evidence="1">Uncharacterized protein</fullName>
    </submittedName>
</protein>
<sequence length="57" mass="6529">MDSRTSSKVFEAVNQLGGVYSKYFYDINGLTYRSFVPSSRFPREKSTLSIGIENKQE</sequence>
<accession>A0AAV1RLC1</accession>